<dbReference type="OrthoDB" id="174137at2"/>
<keyword evidence="3" id="KW-1185">Reference proteome</keyword>
<name>A0A3D9LDK5_9MICC</name>
<dbReference type="Gene3D" id="3.40.50.300">
    <property type="entry name" value="P-loop containing nucleotide triphosphate hydrolases"/>
    <property type="match status" value="2"/>
</dbReference>
<feature type="coiled-coil region" evidence="1">
    <location>
        <begin position="333"/>
        <end position="396"/>
    </location>
</feature>
<organism evidence="2 3">
    <name type="scientific">Citricoccus muralis</name>
    <dbReference type="NCBI Taxonomy" id="169134"/>
    <lineage>
        <taxon>Bacteria</taxon>
        <taxon>Bacillati</taxon>
        <taxon>Actinomycetota</taxon>
        <taxon>Actinomycetes</taxon>
        <taxon>Micrococcales</taxon>
        <taxon>Micrococcaceae</taxon>
        <taxon>Citricoccus</taxon>
    </lineage>
</organism>
<feature type="coiled-coil region" evidence="1">
    <location>
        <begin position="638"/>
        <end position="665"/>
    </location>
</feature>
<dbReference type="CDD" id="cd00267">
    <property type="entry name" value="ABC_ATPase"/>
    <property type="match status" value="1"/>
</dbReference>
<dbReference type="RefSeq" id="WP_115932265.1">
    <property type="nucleotide sequence ID" value="NZ_QREH01000001.1"/>
</dbReference>
<dbReference type="Pfam" id="PF13555">
    <property type="entry name" value="AAA_29"/>
    <property type="match status" value="1"/>
</dbReference>
<evidence type="ECO:0000313" key="2">
    <source>
        <dbReference type="EMBL" id="REE04305.1"/>
    </source>
</evidence>
<protein>
    <submittedName>
        <fullName evidence="2">Uncharacterized protein YPO0396</fullName>
    </submittedName>
</protein>
<keyword evidence="1" id="KW-0175">Coiled coil</keyword>
<dbReference type="Proteomes" id="UP000256727">
    <property type="component" value="Unassembled WGS sequence"/>
</dbReference>
<evidence type="ECO:0000313" key="3">
    <source>
        <dbReference type="Proteomes" id="UP000256727"/>
    </source>
</evidence>
<gene>
    <name evidence="2" type="ORF">C8E99_2138</name>
</gene>
<dbReference type="AlphaFoldDB" id="A0A3D9LDK5"/>
<dbReference type="InterPro" id="IPR027417">
    <property type="entry name" value="P-loop_NTPase"/>
</dbReference>
<dbReference type="Pfam" id="PF13558">
    <property type="entry name" value="SbcC_Walker_B"/>
    <property type="match status" value="1"/>
</dbReference>
<dbReference type="SUPFAM" id="SSF52540">
    <property type="entry name" value="P-loop containing nucleoside triphosphate hydrolases"/>
    <property type="match status" value="1"/>
</dbReference>
<comment type="caution">
    <text evidence="2">The sequence shown here is derived from an EMBL/GenBank/DDBJ whole genome shotgun (WGS) entry which is preliminary data.</text>
</comment>
<evidence type="ECO:0000256" key="1">
    <source>
        <dbReference type="SAM" id="Coils"/>
    </source>
</evidence>
<sequence length="1114" mass="124209">MTTDQPTLDFSASSAATGAAQWRLAEVQVANWGTLDGGIYRLPVARKGHLITGPSGSGKSSILDAIAAVLTPDQWLRFNQAAQGSVGRDATRNLISYIRGAWTRTQDEAEDRVVSSYLRPRATWSGIILRYENGTGKDAKTISLCRLFFLRGTASTRADMKDLCLLEHSAVDLTELQPFVAQGIQTRKVQSNWPNAVVTTNTSHGQFYARLRSVFGIRDAAALQLLHRTQSAKGLDSLDQLFRNHMLERPATFGMAEKAVDEFGALRTAYEHVVDLRRQRDHLEHLRTAAAAYDSAEARSGRLRALQDAVHPFQQMLQLDLVQKEHLQLRESLHGLRGAHEQTETEHEQAREAHLTAQLLLSEAGGGRLDEVQRQLEDQRRQFDEVRNRWETLQARLERAGIGRTPATAAEFAELLVEIDRQAEQPAEHTGPSYEQNRAAFESHARLKTIDADVAALRGGASAVPAELLEVRERLAGELGVPTSALPYAAELLEVASGEERWAGAIERVLSPLSLTLLVPARLLRAARSWIDGRHLGLRLRYEEITAAVEAIRPARSEASLVHKVQVRPGEFHDWLQARLSARFDLACVQTADELDDHERGVTLAGQVKSSRTGYEKNDRHRLDDRSRWVLGDPAAKLEALLAARAEAEAEHRRAAAVVEQAQRDQRTENERRSALQAVRETPWKDVDHWSVARASESLEAQLEQLAGGNVGLQAARVREQQAAAGERRARTEAEQARLTLYQAEKDEARLDTERRELMDLGAGDTTVEAVLERELQTRFRRVRRNVTRTTLPDDSQKVSREISRELEVSRDESVRASSACMRITTEFSQAWPSVAADAEPGVEDRGTYLAILDRIVGQGLPEHESRFQQLLHERSSTLIGELNSELRSAPAEIENRVEPINESLARSPFEENRFLRLRVKTRRTETVRRFMGDLAAVAEHSWADEGLAAAESRYGRLAALMERLASSEHADRVWRQACLDTREHVTFLADEVDSHGTVHASYDSGAAMSGGQQQKLVIFCLAAALRFQLAAPDDPLPAYGTVVLDEAFDKADVRYTRMAMDVFVEFGFQMVLATPQKLLQTIEPYVGGITTVENPSRRLTRLADVTWESGGHS</sequence>
<accession>A0A3D9LDK5</accession>
<reference evidence="2 3" key="1">
    <citation type="submission" date="2018-07" db="EMBL/GenBank/DDBJ databases">
        <title>Sequencing the genomes of 1000 actinobacteria strains.</title>
        <authorList>
            <person name="Klenk H.-P."/>
        </authorList>
    </citation>
    <scope>NUCLEOTIDE SEQUENCE [LARGE SCALE GENOMIC DNA]</scope>
    <source>
        <strain evidence="2 3">DSM 14442</strain>
    </source>
</reference>
<dbReference type="EMBL" id="QREH01000001">
    <property type="protein sequence ID" value="REE04305.1"/>
    <property type="molecule type" value="Genomic_DNA"/>
</dbReference>
<proteinExistence type="predicted"/>